<dbReference type="InterPro" id="IPR004378">
    <property type="entry name" value="F420H2_quin_Rdtase"/>
</dbReference>
<protein>
    <submittedName>
        <fullName evidence="1">Nitroreductase family deazaflavin-dependent oxidoreductase</fullName>
    </submittedName>
</protein>
<evidence type="ECO:0000313" key="1">
    <source>
        <dbReference type="EMBL" id="MFB9832552.1"/>
    </source>
</evidence>
<organism evidence="1 2">
    <name type="scientific">Actinoallomurus acaciae</name>
    <dbReference type="NCBI Taxonomy" id="502577"/>
    <lineage>
        <taxon>Bacteria</taxon>
        <taxon>Bacillati</taxon>
        <taxon>Actinomycetota</taxon>
        <taxon>Actinomycetes</taxon>
        <taxon>Streptosporangiales</taxon>
        <taxon>Thermomonosporaceae</taxon>
        <taxon>Actinoallomurus</taxon>
    </lineage>
</organism>
<dbReference type="Pfam" id="PF04075">
    <property type="entry name" value="F420H2_quin_red"/>
    <property type="match status" value="1"/>
</dbReference>
<dbReference type="EMBL" id="JBHLZP010000052">
    <property type="protein sequence ID" value="MFB9832552.1"/>
    <property type="molecule type" value="Genomic_DNA"/>
</dbReference>
<sequence length="166" mass="18286">MSTPVQRRPSRTQRSGDALVRALLRSPLHRLLSGRLLIITVTGRKTGRRYTLPVGYVEHDGALLIGTAGTWRRNLRPGEPVDIRFRGHDRQAEADVVTDEEEAADLYRVILRGNPVHGRFAGIGVEPDGSPDRADLRRALAAGTAVVRLRPSARHHPPRSARSADS</sequence>
<dbReference type="RefSeq" id="WP_378198454.1">
    <property type="nucleotide sequence ID" value="NZ_JBHLZP010000052.1"/>
</dbReference>
<accession>A0ABV5YDL3</accession>
<proteinExistence type="predicted"/>
<dbReference type="Gene3D" id="2.30.110.10">
    <property type="entry name" value="Electron Transport, Fmn-binding Protein, Chain A"/>
    <property type="match status" value="1"/>
</dbReference>
<evidence type="ECO:0000313" key="2">
    <source>
        <dbReference type="Proteomes" id="UP001589627"/>
    </source>
</evidence>
<gene>
    <name evidence="1" type="ORF">ACFFNX_10170</name>
</gene>
<dbReference type="NCBIfam" id="TIGR00026">
    <property type="entry name" value="hi_GC_TIGR00026"/>
    <property type="match status" value="1"/>
</dbReference>
<reference evidence="1 2" key="1">
    <citation type="submission" date="2024-09" db="EMBL/GenBank/DDBJ databases">
        <authorList>
            <person name="Sun Q."/>
            <person name="Mori K."/>
        </authorList>
    </citation>
    <scope>NUCLEOTIDE SEQUENCE [LARGE SCALE GENOMIC DNA]</scope>
    <source>
        <strain evidence="1 2">TBRC 0563</strain>
    </source>
</reference>
<keyword evidence="2" id="KW-1185">Reference proteome</keyword>
<name>A0ABV5YDL3_9ACTN</name>
<dbReference type="Proteomes" id="UP001589627">
    <property type="component" value="Unassembled WGS sequence"/>
</dbReference>
<dbReference type="InterPro" id="IPR012349">
    <property type="entry name" value="Split_barrel_FMN-bd"/>
</dbReference>
<comment type="caution">
    <text evidence="1">The sequence shown here is derived from an EMBL/GenBank/DDBJ whole genome shotgun (WGS) entry which is preliminary data.</text>
</comment>